<dbReference type="Pfam" id="PF02643">
    <property type="entry name" value="DUF192"/>
    <property type="match status" value="1"/>
</dbReference>
<dbReference type="AlphaFoldDB" id="A0A955I8U8"/>
<dbReference type="InterPro" id="IPR038695">
    <property type="entry name" value="Saro_0823-like_sf"/>
</dbReference>
<keyword evidence="1" id="KW-0472">Membrane</keyword>
<proteinExistence type="predicted"/>
<protein>
    <submittedName>
        <fullName evidence="2">DUF192 domain-containing protein</fullName>
    </submittedName>
</protein>
<dbReference type="EMBL" id="JAGQLN010000004">
    <property type="protein sequence ID" value="MCA9376588.1"/>
    <property type="molecule type" value="Genomic_DNA"/>
</dbReference>
<dbReference type="Proteomes" id="UP000741282">
    <property type="component" value="Unassembled WGS sequence"/>
</dbReference>
<keyword evidence="1" id="KW-1133">Transmembrane helix</keyword>
<name>A0A955I8U8_9BACT</name>
<dbReference type="PANTHER" id="PTHR37953">
    <property type="entry name" value="UPF0127 PROTEIN MJ1496"/>
    <property type="match status" value="1"/>
</dbReference>
<dbReference type="PANTHER" id="PTHR37953:SF1">
    <property type="entry name" value="UPF0127 PROTEIN MJ1496"/>
    <property type="match status" value="1"/>
</dbReference>
<organism evidence="2 3">
    <name type="scientific">Candidatus Dojkabacteria bacterium</name>
    <dbReference type="NCBI Taxonomy" id="2099670"/>
    <lineage>
        <taxon>Bacteria</taxon>
        <taxon>Candidatus Dojkabacteria</taxon>
    </lineage>
</organism>
<comment type="caution">
    <text evidence="2">The sequence shown here is derived from an EMBL/GenBank/DDBJ whole genome shotgun (WGS) entry which is preliminary data.</text>
</comment>
<feature type="transmembrane region" description="Helical" evidence="1">
    <location>
        <begin position="6"/>
        <end position="26"/>
    </location>
</feature>
<dbReference type="Gene3D" id="2.60.120.1140">
    <property type="entry name" value="Protein of unknown function DUF192"/>
    <property type="match status" value="1"/>
</dbReference>
<evidence type="ECO:0000313" key="3">
    <source>
        <dbReference type="Proteomes" id="UP000741282"/>
    </source>
</evidence>
<evidence type="ECO:0000313" key="2">
    <source>
        <dbReference type="EMBL" id="MCA9376588.1"/>
    </source>
</evidence>
<dbReference type="InterPro" id="IPR003795">
    <property type="entry name" value="DUF192"/>
</dbReference>
<reference evidence="2" key="2">
    <citation type="journal article" date="2021" name="Microbiome">
        <title>Successional dynamics and alternative stable states in a saline activated sludge microbial community over 9 years.</title>
        <authorList>
            <person name="Wang Y."/>
            <person name="Ye J."/>
            <person name="Ju F."/>
            <person name="Liu L."/>
            <person name="Boyd J.A."/>
            <person name="Deng Y."/>
            <person name="Parks D.H."/>
            <person name="Jiang X."/>
            <person name="Yin X."/>
            <person name="Woodcroft B.J."/>
            <person name="Tyson G.W."/>
            <person name="Hugenholtz P."/>
            <person name="Polz M.F."/>
            <person name="Zhang T."/>
        </authorList>
    </citation>
    <scope>NUCLEOTIDE SEQUENCE</scope>
    <source>
        <strain evidence="2">HKST-UBA17</strain>
    </source>
</reference>
<sequence length="170" mass="19272">MKSSTFIKLLFVVTVVFIISLLVLIYSKQQSRVVNPEVISSIDIVTIRTADKDLDVNVEIARTDAQRQKGLMGVTDLSTDEGMFFIFESDIRHGFWMKNTLIPLDMIFIDQNLRIVDINKNAQPCEPTIQCTSYVPPMHYRYVLELNGGLSDLWGIKIGDSLNVPFVLSD</sequence>
<gene>
    <name evidence="2" type="ORF">KC685_01565</name>
</gene>
<reference evidence="2" key="1">
    <citation type="submission" date="2020-04" db="EMBL/GenBank/DDBJ databases">
        <authorList>
            <person name="Zhang T."/>
        </authorList>
    </citation>
    <scope>NUCLEOTIDE SEQUENCE</scope>
    <source>
        <strain evidence="2">HKST-UBA17</strain>
    </source>
</reference>
<evidence type="ECO:0000256" key="1">
    <source>
        <dbReference type="SAM" id="Phobius"/>
    </source>
</evidence>
<keyword evidence="1" id="KW-0812">Transmembrane</keyword>
<accession>A0A955I8U8</accession>